<organism evidence="3 4">
    <name type="scientific">Symbiodinium natans</name>
    <dbReference type="NCBI Taxonomy" id="878477"/>
    <lineage>
        <taxon>Eukaryota</taxon>
        <taxon>Sar</taxon>
        <taxon>Alveolata</taxon>
        <taxon>Dinophyceae</taxon>
        <taxon>Suessiales</taxon>
        <taxon>Symbiodiniaceae</taxon>
        <taxon>Symbiodinium</taxon>
    </lineage>
</organism>
<feature type="compositionally biased region" description="Basic and acidic residues" evidence="1">
    <location>
        <begin position="60"/>
        <end position="75"/>
    </location>
</feature>
<proteinExistence type="predicted"/>
<evidence type="ECO:0000313" key="4">
    <source>
        <dbReference type="Proteomes" id="UP000604046"/>
    </source>
</evidence>
<dbReference type="AlphaFoldDB" id="A0A812KAM9"/>
<evidence type="ECO:0000256" key="1">
    <source>
        <dbReference type="SAM" id="MobiDB-lite"/>
    </source>
</evidence>
<dbReference type="Gene3D" id="3.40.525.10">
    <property type="entry name" value="CRAL-TRIO lipid binding domain"/>
    <property type="match status" value="1"/>
</dbReference>
<feature type="domain" description="CRAL-TRIO" evidence="2">
    <location>
        <begin position="189"/>
        <end position="351"/>
    </location>
</feature>
<sequence length="359" mass="41066">MSFAWSPRSLRPRRCCRCCPWRPVARGFERVAATVYGYLDDDDDSDFSEDPVSNKSQQRASEEKKEEPEARSRQETMDEMFEQFFDAIDDLSDSELGNTCGTGFGLVIPKLKNESEIAAHYNVPLQAIHQLKVDFPECPPAELARFLARKSVSGNPEKAAKLISAYLEWRRGIPKWPAPPPDLPNPFRFNGFARDGSRLLLLLPCCINIDFKPDAYCQQLVRHLDMEVERADALRFTVLLDCRPHKALGYDAKPVWRLWTHISAMAKMFQAYFPERLQRFVIYPAGDIEMGAFRMFKGLLSTETLKRVRLLYSKLGYAAPAPPRELLEILDVREVRRENKVFFTGLEAECADVQFGTGV</sequence>
<dbReference type="Proteomes" id="UP000604046">
    <property type="component" value="Unassembled WGS sequence"/>
</dbReference>
<reference evidence="3" key="1">
    <citation type="submission" date="2021-02" db="EMBL/GenBank/DDBJ databases">
        <authorList>
            <person name="Dougan E. K."/>
            <person name="Rhodes N."/>
            <person name="Thang M."/>
            <person name="Chan C."/>
        </authorList>
    </citation>
    <scope>NUCLEOTIDE SEQUENCE</scope>
</reference>
<protein>
    <recommendedName>
        <fullName evidence="2">CRAL-TRIO domain-containing protein</fullName>
    </recommendedName>
</protein>
<name>A0A812KAM9_9DINO</name>
<dbReference type="Pfam" id="PF00650">
    <property type="entry name" value="CRAL_TRIO"/>
    <property type="match status" value="1"/>
</dbReference>
<evidence type="ECO:0000313" key="3">
    <source>
        <dbReference type="EMBL" id="CAE7224176.1"/>
    </source>
</evidence>
<dbReference type="CDD" id="cd00170">
    <property type="entry name" value="SEC14"/>
    <property type="match status" value="1"/>
</dbReference>
<gene>
    <name evidence="3" type="ORF">SNAT2548_LOCUS8526</name>
</gene>
<dbReference type="OrthoDB" id="432528at2759"/>
<dbReference type="InterPro" id="IPR001251">
    <property type="entry name" value="CRAL-TRIO_dom"/>
</dbReference>
<dbReference type="InterPro" id="IPR036865">
    <property type="entry name" value="CRAL-TRIO_dom_sf"/>
</dbReference>
<dbReference type="SUPFAM" id="SSF52087">
    <property type="entry name" value="CRAL/TRIO domain"/>
    <property type="match status" value="1"/>
</dbReference>
<evidence type="ECO:0000259" key="2">
    <source>
        <dbReference type="PROSITE" id="PS50191"/>
    </source>
</evidence>
<accession>A0A812KAM9</accession>
<dbReference type="EMBL" id="CAJNDS010000635">
    <property type="protein sequence ID" value="CAE7224176.1"/>
    <property type="molecule type" value="Genomic_DNA"/>
</dbReference>
<comment type="caution">
    <text evidence="3">The sequence shown here is derived from an EMBL/GenBank/DDBJ whole genome shotgun (WGS) entry which is preliminary data.</text>
</comment>
<feature type="region of interest" description="Disordered" evidence="1">
    <location>
        <begin position="42"/>
        <end position="75"/>
    </location>
</feature>
<dbReference type="PROSITE" id="PS50191">
    <property type="entry name" value="CRAL_TRIO"/>
    <property type="match status" value="1"/>
</dbReference>
<keyword evidence="4" id="KW-1185">Reference proteome</keyword>